<sequence>MQKEKIKKNKGFVLLYVVMISSIILVVTLSVGDISFKEIKFGTSAKDTNDAFFSADTGAECALYNDRSDINAFVEGGASVFCLDRSINLKGDSSDWYFTLSGLGNESKGCAIVKVHKENFVEPITTTIISKGYNDGGIIEDVCDQGPNTVERQLELNY</sequence>
<dbReference type="EMBL" id="PCTI01000047">
    <property type="protein sequence ID" value="PIP68807.1"/>
    <property type="molecule type" value="Genomic_DNA"/>
</dbReference>
<proteinExistence type="predicted"/>
<organism evidence="2 3">
    <name type="scientific">Candidatus Nomurabacteria bacterium CG22_combo_CG10-13_8_21_14_all_32_8</name>
    <dbReference type="NCBI Taxonomy" id="1974732"/>
    <lineage>
        <taxon>Bacteria</taxon>
        <taxon>Candidatus Nomuraibacteriota</taxon>
    </lineage>
</organism>
<keyword evidence="1" id="KW-1133">Transmembrane helix</keyword>
<name>A0A2H0CFW5_9BACT</name>
<keyword evidence="1" id="KW-0472">Membrane</keyword>
<comment type="caution">
    <text evidence="2">The sequence shown here is derived from an EMBL/GenBank/DDBJ whole genome shotgun (WGS) entry which is preliminary data.</text>
</comment>
<dbReference type="Proteomes" id="UP000229176">
    <property type="component" value="Unassembled WGS sequence"/>
</dbReference>
<gene>
    <name evidence="2" type="ORF">COW91_02815</name>
</gene>
<feature type="transmembrane region" description="Helical" evidence="1">
    <location>
        <begin position="12"/>
        <end position="31"/>
    </location>
</feature>
<evidence type="ECO:0000256" key="1">
    <source>
        <dbReference type="SAM" id="Phobius"/>
    </source>
</evidence>
<accession>A0A2H0CFW5</accession>
<evidence type="ECO:0008006" key="4">
    <source>
        <dbReference type="Google" id="ProtNLM"/>
    </source>
</evidence>
<evidence type="ECO:0000313" key="2">
    <source>
        <dbReference type="EMBL" id="PIP68807.1"/>
    </source>
</evidence>
<evidence type="ECO:0000313" key="3">
    <source>
        <dbReference type="Proteomes" id="UP000229176"/>
    </source>
</evidence>
<protein>
    <recommendedName>
        <fullName evidence="4">Type 4 fimbrial biogenesis protein PilX N-terminal domain-containing protein</fullName>
    </recommendedName>
</protein>
<reference evidence="2 3" key="1">
    <citation type="submission" date="2017-09" db="EMBL/GenBank/DDBJ databases">
        <title>Depth-based differentiation of microbial function through sediment-hosted aquifers and enrichment of novel symbionts in the deep terrestrial subsurface.</title>
        <authorList>
            <person name="Probst A.J."/>
            <person name="Ladd B."/>
            <person name="Jarett J.K."/>
            <person name="Geller-Mcgrath D.E."/>
            <person name="Sieber C.M."/>
            <person name="Emerson J.B."/>
            <person name="Anantharaman K."/>
            <person name="Thomas B.C."/>
            <person name="Malmstrom R."/>
            <person name="Stieglmeier M."/>
            <person name="Klingl A."/>
            <person name="Woyke T."/>
            <person name="Ryan C.M."/>
            <person name="Banfield J.F."/>
        </authorList>
    </citation>
    <scope>NUCLEOTIDE SEQUENCE [LARGE SCALE GENOMIC DNA]</scope>
    <source>
        <strain evidence="2">CG22_combo_CG10-13_8_21_14_all_32_8</strain>
    </source>
</reference>
<dbReference type="AlphaFoldDB" id="A0A2H0CFW5"/>
<keyword evidence="1" id="KW-0812">Transmembrane</keyword>